<dbReference type="STRING" id="181874.A0A409YUU4"/>
<dbReference type="OrthoDB" id="3050922at2759"/>
<proteinExistence type="predicted"/>
<dbReference type="Gene3D" id="3.80.10.10">
    <property type="entry name" value="Ribonuclease Inhibitor"/>
    <property type="match status" value="1"/>
</dbReference>
<keyword evidence="2" id="KW-1185">Reference proteome</keyword>
<comment type="caution">
    <text evidence="1">The sequence shown here is derived from an EMBL/GenBank/DDBJ whole genome shotgun (WGS) entry which is preliminary data.</text>
</comment>
<evidence type="ECO:0000313" key="1">
    <source>
        <dbReference type="EMBL" id="PPR06795.1"/>
    </source>
</evidence>
<accession>A0A409YUU4</accession>
<gene>
    <name evidence="1" type="ORF">CVT24_011296</name>
</gene>
<dbReference type="Proteomes" id="UP000284842">
    <property type="component" value="Unassembled WGS sequence"/>
</dbReference>
<dbReference type="SUPFAM" id="SSF52047">
    <property type="entry name" value="RNI-like"/>
    <property type="match status" value="1"/>
</dbReference>
<organism evidence="1 2">
    <name type="scientific">Panaeolus cyanescens</name>
    <dbReference type="NCBI Taxonomy" id="181874"/>
    <lineage>
        <taxon>Eukaryota</taxon>
        <taxon>Fungi</taxon>
        <taxon>Dikarya</taxon>
        <taxon>Basidiomycota</taxon>
        <taxon>Agaricomycotina</taxon>
        <taxon>Agaricomycetes</taxon>
        <taxon>Agaricomycetidae</taxon>
        <taxon>Agaricales</taxon>
        <taxon>Agaricineae</taxon>
        <taxon>Galeropsidaceae</taxon>
        <taxon>Panaeolus</taxon>
    </lineage>
</organism>
<dbReference type="InterPro" id="IPR032675">
    <property type="entry name" value="LRR_dom_sf"/>
</dbReference>
<evidence type="ECO:0000313" key="2">
    <source>
        <dbReference type="Proteomes" id="UP000284842"/>
    </source>
</evidence>
<dbReference type="AlphaFoldDB" id="A0A409YUU4"/>
<name>A0A409YUU4_9AGAR</name>
<sequence>MDVDSKYDLSEVPKEVLQNIFYWAVREDHFQGTRSLRMRATLARHLSHVNRKWREAALEYSELWTGPVLDWLSHPHWLETVLARSFPQPIEVIIPLDAPLRRPHVVEQALKHLSRMRTLVLDLGPVGWQVVIQKRILQHSAPLLEFCRLTLHAEGQPDSRTALLGLNKALLKAPKLQDLELVNFPFFVPRACHNLTSLVVKHMRQQSAMGIVLALESLPQLEHLIVERQPCSRKDTVPLLSNKRQYKRPIHLAKLRSLSVSSDTSFCAGILSHLKIPDRCSTILYCFDVQATSTETENLFSFMRERTDCWASDPMAGQQILDLGATLFHFRAESEFESENRSVCLELTLLWDRDAAHSPVTFDQIFHKYVSQLVEFREDPMEAGLPAALSVTVQPNLNDEYMRRLFLSTGWAASMDYITTLQLHTVHTLNIFLSFMHPPKNMDDVLFSQIMDLHLADINLSCTRLLQKLTKYLKLRNALDWNISHLKFIRCVGRLFHGGYSKIKALVGVIFINGEQDSGDDTETEDGYSSDCTVTACDIDDDY</sequence>
<dbReference type="EMBL" id="NHTK01000579">
    <property type="protein sequence ID" value="PPR06795.1"/>
    <property type="molecule type" value="Genomic_DNA"/>
</dbReference>
<dbReference type="InParanoid" id="A0A409YUU4"/>
<protein>
    <submittedName>
        <fullName evidence="1">Uncharacterized protein</fullName>
    </submittedName>
</protein>
<reference evidence="1 2" key="1">
    <citation type="journal article" date="2018" name="Evol. Lett.">
        <title>Horizontal gene cluster transfer increased hallucinogenic mushroom diversity.</title>
        <authorList>
            <person name="Reynolds H.T."/>
            <person name="Vijayakumar V."/>
            <person name="Gluck-Thaler E."/>
            <person name="Korotkin H.B."/>
            <person name="Matheny P.B."/>
            <person name="Slot J.C."/>
        </authorList>
    </citation>
    <scope>NUCLEOTIDE SEQUENCE [LARGE SCALE GENOMIC DNA]</scope>
    <source>
        <strain evidence="1 2">2629</strain>
    </source>
</reference>